<comment type="similarity">
    <text evidence="2">In the central section; belongs to the CRISPR-associated helicase Cas3 family.</text>
</comment>
<dbReference type="PROSITE" id="PS51192">
    <property type="entry name" value="HELICASE_ATP_BIND_1"/>
    <property type="match status" value="1"/>
</dbReference>
<evidence type="ECO:0000313" key="12">
    <source>
        <dbReference type="EMBL" id="SFS08751.1"/>
    </source>
</evidence>
<evidence type="ECO:0000256" key="3">
    <source>
        <dbReference type="ARBA" id="ARBA00022723"/>
    </source>
</evidence>
<gene>
    <name evidence="12" type="ORF">SAMN05421771_1530</name>
</gene>
<keyword evidence="7" id="KW-0067">ATP-binding</keyword>
<keyword evidence="5" id="KW-0378">Hydrolase</keyword>
<dbReference type="GO" id="GO:0005524">
    <property type="term" value="F:ATP binding"/>
    <property type="evidence" value="ECO:0007669"/>
    <property type="project" value="UniProtKB-KW"/>
</dbReference>
<dbReference type="AlphaFoldDB" id="A0A1I6LZ49"/>
<dbReference type="SUPFAM" id="SSF52540">
    <property type="entry name" value="P-loop containing nucleoside triphosphate hydrolases"/>
    <property type="match status" value="1"/>
</dbReference>
<dbReference type="RefSeq" id="WP_089838102.1">
    <property type="nucleotide sequence ID" value="NZ_FOZL01000001.1"/>
</dbReference>
<dbReference type="InterPro" id="IPR011545">
    <property type="entry name" value="DEAD/DEAH_box_helicase_dom"/>
</dbReference>
<evidence type="ECO:0000256" key="6">
    <source>
        <dbReference type="ARBA" id="ARBA00022806"/>
    </source>
</evidence>
<evidence type="ECO:0000256" key="1">
    <source>
        <dbReference type="ARBA" id="ARBA00006847"/>
    </source>
</evidence>
<dbReference type="PROSITE" id="PS51643">
    <property type="entry name" value="HD_CAS3"/>
    <property type="match status" value="1"/>
</dbReference>
<protein>
    <submittedName>
        <fullName evidence="12">CRISPR-associated helicase, Cas3 family</fullName>
    </submittedName>
</protein>
<feature type="region of interest" description="Disordered" evidence="9">
    <location>
        <begin position="300"/>
        <end position="321"/>
    </location>
</feature>
<evidence type="ECO:0000256" key="9">
    <source>
        <dbReference type="SAM" id="MobiDB-lite"/>
    </source>
</evidence>
<dbReference type="InterPro" id="IPR027417">
    <property type="entry name" value="P-loop_NTPase"/>
</dbReference>
<organism evidence="12 13">
    <name type="scientific">Granulicella pectinivorans</name>
    <dbReference type="NCBI Taxonomy" id="474950"/>
    <lineage>
        <taxon>Bacteria</taxon>
        <taxon>Pseudomonadati</taxon>
        <taxon>Acidobacteriota</taxon>
        <taxon>Terriglobia</taxon>
        <taxon>Terriglobales</taxon>
        <taxon>Acidobacteriaceae</taxon>
        <taxon>Granulicella</taxon>
    </lineage>
</organism>
<evidence type="ECO:0000313" key="13">
    <source>
        <dbReference type="Proteomes" id="UP000199024"/>
    </source>
</evidence>
<sequence length="743" mass="81812">MLTFAHTRSDRDPSTWQLLEEHLQRVGDLASRFAPPDLQSLALTAGRWHDLGKYQSAFQLYLGSQPEASNESNLKFSSVPHSAAGAALALERFSDTDARALLLALAIEAHHGALKSSHAIFDVTRQRGMPLLEAARRGGVPAELELEFPTSPRTLSALAVRMLFSALIDADLLDTERWDRGYERAANGDSLPALRDLVRAACEARIADSATRAGSPAEHALADMRRQVYKACVTNAAAPVGAFTLTVPTGGGKTLSGLAFALHHAVEHGLRRVIVVAPYTSILEQTAKVYRQTLGEHNVLEHHSNLTPTQDTDRNRQASENWDAPVIVTTNVQLLESLHAAHKRPCRKLHRIAQSVVLLDEVQTFPVGLLQPIHAVLKRLVEQFGTTVVHMTATQPLLTSAKSILNPSVQMSMTEIVPEPERHFASVRNRFTMERLGDLCVPLAPEDLAVAVGMHPTALVITHRREDAADLAELLGHDCLHLSAAMCAEHRTVVLDEARRRLLHGKPCLLVATQLIEAGVDIDFPVVFRALAGLETLAQAAGRCNRELRLSSPGRFLVYRAGKRTAEGTVVDSPPPPGSPRLGRDVALTYFEGTDPDLQDPHLFPAYARRVFRKQETDLHGLLKMEDDLDFPAVAEHFRMIDEATISVVASYGEAHGLVAEMRRSGPTRDGFRTLQRFTVGLRERQFDAIFAAGWLEPVFEPGRESTRFETLWTLREGASNVYDSRFGFYAKDGKVALRPLIA</sequence>
<dbReference type="Pfam" id="PF00270">
    <property type="entry name" value="DEAD"/>
    <property type="match status" value="1"/>
</dbReference>
<dbReference type="EMBL" id="FOZL01000001">
    <property type="protein sequence ID" value="SFS08751.1"/>
    <property type="molecule type" value="Genomic_DNA"/>
</dbReference>
<dbReference type="SMART" id="SM00487">
    <property type="entry name" value="DEXDc"/>
    <property type="match status" value="1"/>
</dbReference>
<proteinExistence type="inferred from homology"/>
<dbReference type="STRING" id="474950.SAMN05421771_1530"/>
<evidence type="ECO:0000256" key="8">
    <source>
        <dbReference type="ARBA" id="ARBA00023118"/>
    </source>
</evidence>
<evidence type="ECO:0000256" key="7">
    <source>
        <dbReference type="ARBA" id="ARBA00022840"/>
    </source>
</evidence>
<dbReference type="NCBIfam" id="TIGR01596">
    <property type="entry name" value="cas3_HD"/>
    <property type="match status" value="1"/>
</dbReference>
<dbReference type="OrthoDB" id="9810236at2"/>
<keyword evidence="6" id="KW-0347">Helicase</keyword>
<dbReference type="GO" id="GO:0003676">
    <property type="term" value="F:nucleic acid binding"/>
    <property type="evidence" value="ECO:0007669"/>
    <property type="project" value="InterPro"/>
</dbReference>
<dbReference type="Gene3D" id="1.10.3210.30">
    <property type="match status" value="1"/>
</dbReference>
<dbReference type="Proteomes" id="UP000199024">
    <property type="component" value="Unassembled WGS sequence"/>
</dbReference>
<dbReference type="PANTHER" id="PTHR24031">
    <property type="entry name" value="RNA HELICASE"/>
    <property type="match status" value="1"/>
</dbReference>
<dbReference type="CDD" id="cd09641">
    <property type="entry name" value="Cas3''_I"/>
    <property type="match status" value="1"/>
</dbReference>
<dbReference type="CDD" id="cd17930">
    <property type="entry name" value="DEXHc_cas3"/>
    <property type="match status" value="1"/>
</dbReference>
<keyword evidence="8" id="KW-0051">Antiviral defense</keyword>
<comment type="similarity">
    <text evidence="1">In the N-terminal section; belongs to the CRISPR-associated nuclease Cas3-HD family.</text>
</comment>
<keyword evidence="3" id="KW-0479">Metal-binding</keyword>
<evidence type="ECO:0000256" key="5">
    <source>
        <dbReference type="ARBA" id="ARBA00022801"/>
    </source>
</evidence>
<keyword evidence="13" id="KW-1185">Reference proteome</keyword>
<dbReference type="InterPro" id="IPR014001">
    <property type="entry name" value="Helicase_ATP-bd"/>
</dbReference>
<dbReference type="InterPro" id="IPR054712">
    <property type="entry name" value="Cas3-like_dom"/>
</dbReference>
<name>A0A1I6LZ49_9BACT</name>
<evidence type="ECO:0000256" key="2">
    <source>
        <dbReference type="ARBA" id="ARBA00009046"/>
    </source>
</evidence>
<dbReference type="Pfam" id="PF18019">
    <property type="entry name" value="Cas3_HD"/>
    <property type="match status" value="1"/>
</dbReference>
<evidence type="ECO:0000256" key="4">
    <source>
        <dbReference type="ARBA" id="ARBA00022741"/>
    </source>
</evidence>
<dbReference type="SMART" id="SM00490">
    <property type="entry name" value="HELICc"/>
    <property type="match status" value="1"/>
</dbReference>
<dbReference type="GO" id="GO:0004386">
    <property type="term" value="F:helicase activity"/>
    <property type="evidence" value="ECO:0007669"/>
    <property type="project" value="UniProtKB-KW"/>
</dbReference>
<dbReference type="GO" id="GO:0016787">
    <property type="term" value="F:hydrolase activity"/>
    <property type="evidence" value="ECO:0007669"/>
    <property type="project" value="UniProtKB-KW"/>
</dbReference>
<evidence type="ECO:0000259" key="11">
    <source>
        <dbReference type="PROSITE" id="PS51643"/>
    </source>
</evidence>
<evidence type="ECO:0000259" key="10">
    <source>
        <dbReference type="PROSITE" id="PS51192"/>
    </source>
</evidence>
<dbReference type="InterPro" id="IPR001650">
    <property type="entry name" value="Helicase_C-like"/>
</dbReference>
<dbReference type="InterPro" id="IPR038257">
    <property type="entry name" value="CRISPR-assoc_Cas3_HD_sf"/>
</dbReference>
<dbReference type="Gene3D" id="3.40.50.300">
    <property type="entry name" value="P-loop containing nucleotide triphosphate hydrolases"/>
    <property type="match status" value="2"/>
</dbReference>
<feature type="domain" description="HD Cas3-type" evidence="11">
    <location>
        <begin position="12"/>
        <end position="173"/>
    </location>
</feature>
<feature type="domain" description="Helicase ATP-binding" evidence="10">
    <location>
        <begin position="234"/>
        <end position="413"/>
    </location>
</feature>
<reference evidence="12 13" key="1">
    <citation type="submission" date="2016-10" db="EMBL/GenBank/DDBJ databases">
        <authorList>
            <person name="de Groot N.N."/>
        </authorList>
    </citation>
    <scope>NUCLEOTIDE SEQUENCE [LARGE SCALE GENOMIC DNA]</scope>
    <source>
        <strain evidence="12 13">DSM 21001</strain>
    </source>
</reference>
<dbReference type="GO" id="GO:0046872">
    <property type="term" value="F:metal ion binding"/>
    <property type="evidence" value="ECO:0007669"/>
    <property type="project" value="UniProtKB-KW"/>
</dbReference>
<accession>A0A1I6LZ49</accession>
<keyword evidence="4" id="KW-0547">Nucleotide-binding</keyword>
<dbReference type="InterPro" id="IPR006483">
    <property type="entry name" value="CRISPR-assoc_Cas3_HD"/>
</dbReference>
<dbReference type="Pfam" id="PF22590">
    <property type="entry name" value="Cas3-like_C_2"/>
    <property type="match status" value="1"/>
</dbReference>
<dbReference type="GO" id="GO:0051607">
    <property type="term" value="P:defense response to virus"/>
    <property type="evidence" value="ECO:0007669"/>
    <property type="project" value="UniProtKB-KW"/>
</dbReference>
<dbReference type="SUPFAM" id="SSF109604">
    <property type="entry name" value="HD-domain/PDEase-like"/>
    <property type="match status" value="1"/>
</dbReference>